<dbReference type="InterPro" id="IPR057615">
    <property type="entry name" value="Ig_VWA7"/>
</dbReference>
<organism evidence="10 11">
    <name type="scientific">Culter alburnus</name>
    <name type="common">Topmouth culter</name>
    <dbReference type="NCBI Taxonomy" id="194366"/>
    <lineage>
        <taxon>Eukaryota</taxon>
        <taxon>Metazoa</taxon>
        <taxon>Chordata</taxon>
        <taxon>Craniata</taxon>
        <taxon>Vertebrata</taxon>
        <taxon>Euteleostomi</taxon>
        <taxon>Actinopterygii</taxon>
        <taxon>Neopterygii</taxon>
        <taxon>Teleostei</taxon>
        <taxon>Ostariophysi</taxon>
        <taxon>Cypriniformes</taxon>
        <taxon>Xenocyprididae</taxon>
        <taxon>Xenocypridinae</taxon>
        <taxon>Culter</taxon>
    </lineage>
</organism>
<dbReference type="Pfam" id="PF23610">
    <property type="entry name" value="VWA7_4"/>
    <property type="match status" value="1"/>
</dbReference>
<reference evidence="10 11" key="1">
    <citation type="submission" date="2024-05" db="EMBL/GenBank/DDBJ databases">
        <title>A high-quality chromosomal-level genome assembly of Topmouth culter (Culter alburnus).</title>
        <authorList>
            <person name="Zhao H."/>
        </authorList>
    </citation>
    <scope>NUCLEOTIDE SEQUENCE [LARGE SCALE GENOMIC DNA]</scope>
    <source>
        <strain evidence="10">CATC2023</strain>
        <tissue evidence="10">Muscle</tissue>
    </source>
</reference>
<evidence type="ECO:0000259" key="7">
    <source>
        <dbReference type="Pfam" id="PF23619"/>
    </source>
</evidence>
<dbReference type="GO" id="GO:0005576">
    <property type="term" value="C:extracellular region"/>
    <property type="evidence" value="ECO:0007669"/>
    <property type="project" value="UniProtKB-SubCell"/>
</dbReference>
<keyword evidence="3" id="KW-0732">Signal</keyword>
<evidence type="ECO:0000256" key="4">
    <source>
        <dbReference type="ARBA" id="ARBA00023180"/>
    </source>
</evidence>
<keyword evidence="4" id="KW-0325">Glycoprotein</keyword>
<dbReference type="AlphaFoldDB" id="A0AAW1ZC49"/>
<keyword evidence="11" id="KW-1185">Reference proteome</keyword>
<comment type="subcellular location">
    <subcellularLocation>
        <location evidence="1">Secreted</location>
    </subcellularLocation>
</comment>
<name>A0AAW1ZC49_CULAL</name>
<dbReference type="InterPro" id="IPR057613">
    <property type="entry name" value="VWA7_4"/>
</dbReference>
<feature type="domain" description="Hemicentin/VWA7 galactose-binding" evidence="5">
    <location>
        <begin position="502"/>
        <end position="599"/>
    </location>
</feature>
<evidence type="ECO:0000313" key="10">
    <source>
        <dbReference type="EMBL" id="KAK9958467.1"/>
    </source>
</evidence>
<proteinExistence type="predicted"/>
<dbReference type="Pfam" id="PF23560">
    <property type="entry name" value="GBD_Hemicentin"/>
    <property type="match status" value="1"/>
</dbReference>
<feature type="domain" description="Hemicentin-1-like von Willebrand factor A" evidence="8">
    <location>
        <begin position="307"/>
        <end position="484"/>
    </location>
</feature>
<feature type="domain" description="VWA7 beta-sandwich" evidence="6">
    <location>
        <begin position="601"/>
        <end position="710"/>
    </location>
</feature>
<comment type="caution">
    <text evidence="10">The sequence shown here is derived from an EMBL/GenBank/DDBJ whole genome shotgun (WGS) entry which is preliminary data.</text>
</comment>
<dbReference type="InterPro" id="IPR056475">
    <property type="entry name" value="GBD_Hemicentin/VWA7"/>
</dbReference>
<evidence type="ECO:0000259" key="6">
    <source>
        <dbReference type="Pfam" id="PF23610"/>
    </source>
</evidence>
<protein>
    <recommendedName>
        <fullName evidence="12">von Willebrand factor A domain-containing protein 7</fullName>
    </recommendedName>
</protein>
<evidence type="ECO:0000256" key="2">
    <source>
        <dbReference type="ARBA" id="ARBA00022525"/>
    </source>
</evidence>
<dbReference type="Pfam" id="PF25107">
    <property type="entry name" value="VWA7_N"/>
    <property type="match status" value="1"/>
</dbReference>
<evidence type="ECO:0000259" key="5">
    <source>
        <dbReference type="Pfam" id="PF23560"/>
    </source>
</evidence>
<evidence type="ECO:0000259" key="9">
    <source>
        <dbReference type="Pfam" id="PF25107"/>
    </source>
</evidence>
<dbReference type="InterPro" id="IPR052577">
    <property type="entry name" value="VWA7"/>
</dbReference>
<evidence type="ECO:0000256" key="3">
    <source>
        <dbReference type="ARBA" id="ARBA00022729"/>
    </source>
</evidence>
<evidence type="ECO:0000313" key="11">
    <source>
        <dbReference type="Proteomes" id="UP001479290"/>
    </source>
</evidence>
<sequence>MMCEGMDSSALTHRCALVLFIYMPICQAFLPNFWSRILTLSWDSYTHQYMTEQAILNITIETLSRMVEHQHDLNNEELYTGLGRGFWHAVGEVASANAAMDFLSATRSDPVYHFDSESVEGATQMLREFWSQTVLLTQSKEYQGARRSLGQLFHSLQDFYSHSNWVEMGQQALYLHLLHPEEPSVPVASADTPTCAACYRFSCYNNLLEKMIRQTEPLLTTGYFSTYPVKPPGKCSHGGILDSSRHQGAEGGINKDSTSPLFSPHHFLHKEAAHLATTATLRVLQDLRKEVGPKSFLRLFSVQQPPALVFVMDTTGSMFEEITAARRRAFSIIQAREKSQRTSLPGTFILVPFHDPGFGPVMETDDPHQFMQYMDDLMALGGGDEPEMCLSALQLALTHSPPLSEIFVFTDASPKDHHLQRAVQALILEKQTKVNFLLTEDPSLKGRERGMRKRKRRETLSPDRFSLYSSISSLSGGMTIFTTKKDIHNVSAIVEDTTTSSKVTLLHTKGESDSSNSFRVDKAVTKVMLHITGQLTHCELVSPSGAQQSLPGTDGPLAMLDSSKGLYRVSLLPPLEIGIWQLSIKAIGPTTFSILGDSSLDFLYYFAKESNETHPGLMKIEGSPIAGVPVFLVVAVTGLSPSEEASFSHMTLLGPKGESLQKVLLNSSSSHWSGDELVGYMDSVPRLPFTMHLSGKDGRGNLLERVSAEMIQPTHVQIQVLSAPQLLPGHSSTVLFEIFNHGPNRHFSLSAEDDLGYLSHRDQQRLFIGVRSSVKREVELRTPHTAQTGRAITLTLTVQAEDSPDSNYAVVHLTVIPEEPDKTPPACSSLHVESSCPSLCSQGSWKVSLLAKDRGHSGLASIQLAQGEGTLILSEVTTEIHIQHFPQLHEETTEGVNLPLLQPQKDNSEISNHHLGTGAEHIHQRLEGVQLVNGDYPVNISEWTKGKPVMMRYSSGCCAPQAEIILLDRAGNMRRCHLIASQQRALRENNSAHSVEFTSLLVLMLWGHLALSIIYDPS</sequence>
<dbReference type="Pfam" id="PF23619">
    <property type="entry name" value="Ig_VWA7"/>
    <property type="match status" value="1"/>
</dbReference>
<dbReference type="InterPro" id="IPR036465">
    <property type="entry name" value="vWFA_dom_sf"/>
</dbReference>
<dbReference type="SUPFAM" id="SSF53300">
    <property type="entry name" value="vWA-like"/>
    <property type="match status" value="1"/>
</dbReference>
<dbReference type="PANTHER" id="PTHR14905:SF23">
    <property type="entry name" value="VON WILLEBRAND FACTOR A DOMAIN-CONTAINING PROTEIN 7 ISOFORM X1"/>
    <property type="match status" value="1"/>
</dbReference>
<dbReference type="PANTHER" id="PTHR14905">
    <property type="entry name" value="NG37"/>
    <property type="match status" value="1"/>
</dbReference>
<dbReference type="InterPro" id="IPR056862">
    <property type="entry name" value="VWA7_N"/>
</dbReference>
<keyword evidence="2" id="KW-0964">Secreted</keyword>
<evidence type="ECO:0000256" key="1">
    <source>
        <dbReference type="ARBA" id="ARBA00004613"/>
    </source>
</evidence>
<dbReference type="Proteomes" id="UP001479290">
    <property type="component" value="Unassembled WGS sequence"/>
</dbReference>
<feature type="domain" description="VWA7 N-terminal" evidence="9">
    <location>
        <begin position="82"/>
        <end position="297"/>
    </location>
</feature>
<evidence type="ECO:0000259" key="8">
    <source>
        <dbReference type="Pfam" id="PF25106"/>
    </source>
</evidence>
<dbReference type="Pfam" id="PF25106">
    <property type="entry name" value="VWA_4"/>
    <property type="match status" value="1"/>
</dbReference>
<accession>A0AAW1ZC49</accession>
<dbReference type="InterPro" id="IPR056861">
    <property type="entry name" value="HMCN1-like_VWA"/>
</dbReference>
<feature type="domain" description="VWA7 Ig-like" evidence="7">
    <location>
        <begin position="715"/>
        <end position="817"/>
    </location>
</feature>
<dbReference type="EMBL" id="JAWDJR010000018">
    <property type="protein sequence ID" value="KAK9958467.1"/>
    <property type="molecule type" value="Genomic_DNA"/>
</dbReference>
<dbReference type="Gene3D" id="3.40.50.410">
    <property type="entry name" value="von Willebrand factor, type A domain"/>
    <property type="match status" value="1"/>
</dbReference>
<gene>
    <name evidence="10" type="ORF">ABG768_010583</name>
</gene>
<evidence type="ECO:0008006" key="12">
    <source>
        <dbReference type="Google" id="ProtNLM"/>
    </source>
</evidence>